<feature type="transmembrane region" description="Helical" evidence="1">
    <location>
        <begin position="121"/>
        <end position="141"/>
    </location>
</feature>
<name>A0A836CC42_9STRA</name>
<evidence type="ECO:0000313" key="3">
    <source>
        <dbReference type="Proteomes" id="UP000664859"/>
    </source>
</evidence>
<accession>A0A836CC42</accession>
<dbReference type="Proteomes" id="UP000664859">
    <property type="component" value="Unassembled WGS sequence"/>
</dbReference>
<proteinExistence type="predicted"/>
<evidence type="ECO:0000313" key="2">
    <source>
        <dbReference type="EMBL" id="KAG5178736.1"/>
    </source>
</evidence>
<reference evidence="2" key="1">
    <citation type="submission" date="2021-02" db="EMBL/GenBank/DDBJ databases">
        <title>First Annotated Genome of the Yellow-green Alga Tribonema minus.</title>
        <authorList>
            <person name="Mahan K.M."/>
        </authorList>
    </citation>
    <scope>NUCLEOTIDE SEQUENCE</scope>
    <source>
        <strain evidence="2">UTEX B ZZ1240</strain>
    </source>
</reference>
<evidence type="ECO:0000256" key="1">
    <source>
        <dbReference type="SAM" id="Phobius"/>
    </source>
</evidence>
<sequence>MGRGADAGTVRRQTARWMARCGQAFLWLYALQIAFHTVFLQSFLIGGTAGALPRMWRMMPDIMQPSDLAYYDNGAPFSFKYGQSPAGRYGHMLMALPWTVLAALQLDTNFRRRHSVAHRRMGYALLCTDVVMTIGILDVMVKKVAFSHVERHRRAVYARFAFIIAAFALSGAATVAYARRRDYASHKRAALHHIAVGHGVSTQRFLLILRGTVLGMRAATRNALCAGSPLSLTAEAEIASQSGGILGGFCATQGEGVLPQEQRQLMFGKLAFLGVLLNCALVEIWYAINPSMDPNKGLQPAIQVGHAAVDGAVT</sequence>
<dbReference type="OrthoDB" id="541626at2759"/>
<comment type="caution">
    <text evidence="2">The sequence shown here is derived from an EMBL/GenBank/DDBJ whole genome shotgun (WGS) entry which is preliminary data.</text>
</comment>
<gene>
    <name evidence="2" type="ORF">JKP88DRAFT_328731</name>
</gene>
<feature type="transmembrane region" description="Helical" evidence="1">
    <location>
        <begin position="270"/>
        <end position="288"/>
    </location>
</feature>
<dbReference type="EMBL" id="JAFCMP010000513">
    <property type="protein sequence ID" value="KAG5178736.1"/>
    <property type="molecule type" value="Genomic_DNA"/>
</dbReference>
<dbReference type="AlphaFoldDB" id="A0A836CC42"/>
<keyword evidence="1" id="KW-0472">Membrane</keyword>
<keyword evidence="3" id="KW-1185">Reference proteome</keyword>
<feature type="transmembrane region" description="Helical" evidence="1">
    <location>
        <begin position="156"/>
        <end position="178"/>
    </location>
</feature>
<keyword evidence="1" id="KW-1133">Transmembrane helix</keyword>
<keyword evidence="1" id="KW-0812">Transmembrane</keyword>
<protein>
    <submittedName>
        <fullName evidence="2">Uncharacterized protein</fullName>
    </submittedName>
</protein>
<feature type="transmembrane region" description="Helical" evidence="1">
    <location>
        <begin position="26"/>
        <end position="52"/>
    </location>
</feature>
<organism evidence="2 3">
    <name type="scientific">Tribonema minus</name>
    <dbReference type="NCBI Taxonomy" id="303371"/>
    <lineage>
        <taxon>Eukaryota</taxon>
        <taxon>Sar</taxon>
        <taxon>Stramenopiles</taxon>
        <taxon>Ochrophyta</taxon>
        <taxon>PX clade</taxon>
        <taxon>Xanthophyceae</taxon>
        <taxon>Tribonematales</taxon>
        <taxon>Tribonemataceae</taxon>
        <taxon>Tribonema</taxon>
    </lineage>
</organism>